<protein>
    <submittedName>
        <fullName evidence="1">Uncharacterized protein</fullName>
    </submittedName>
</protein>
<name>W2YAK8_PHYNI</name>
<evidence type="ECO:0000313" key="1">
    <source>
        <dbReference type="EMBL" id="ETP32110.1"/>
    </source>
</evidence>
<organism evidence="1 2">
    <name type="scientific">Phytophthora nicotianae P10297</name>
    <dbReference type="NCBI Taxonomy" id="1317064"/>
    <lineage>
        <taxon>Eukaryota</taxon>
        <taxon>Sar</taxon>
        <taxon>Stramenopiles</taxon>
        <taxon>Oomycota</taxon>
        <taxon>Peronosporomycetes</taxon>
        <taxon>Peronosporales</taxon>
        <taxon>Peronosporaceae</taxon>
        <taxon>Phytophthora</taxon>
    </lineage>
</organism>
<comment type="caution">
    <text evidence="1">The sequence shown here is derived from an EMBL/GenBank/DDBJ whole genome shotgun (WGS) entry which is preliminary data.</text>
</comment>
<sequence>MQESTVDLADVQSNKFDIATHELDELYQSVCYPRECNLDGLCLKEIHSAVGKQAGLLSGMDITKEKSIIKLAILKKK</sequence>
<proteinExistence type="predicted"/>
<reference evidence="1 2" key="1">
    <citation type="submission" date="2013-11" db="EMBL/GenBank/DDBJ databases">
        <title>The Genome Sequence of Phytophthora parasitica P10297.</title>
        <authorList>
            <consortium name="The Broad Institute Genomics Platform"/>
            <person name="Russ C."/>
            <person name="Tyler B."/>
            <person name="Panabieres F."/>
            <person name="Shan W."/>
            <person name="Tripathy S."/>
            <person name="Grunwald N."/>
            <person name="Machado M."/>
            <person name="Johnson C.S."/>
            <person name="Walker B."/>
            <person name="Young S.K."/>
            <person name="Zeng Q."/>
            <person name="Gargeya S."/>
            <person name="Fitzgerald M."/>
            <person name="Haas B."/>
            <person name="Abouelleil A."/>
            <person name="Allen A.W."/>
            <person name="Alvarado L."/>
            <person name="Arachchi H.M."/>
            <person name="Berlin A.M."/>
            <person name="Chapman S.B."/>
            <person name="Gainer-Dewar J."/>
            <person name="Goldberg J."/>
            <person name="Griggs A."/>
            <person name="Gujja S."/>
            <person name="Hansen M."/>
            <person name="Howarth C."/>
            <person name="Imamovic A."/>
            <person name="Ireland A."/>
            <person name="Larimer J."/>
            <person name="McCowan C."/>
            <person name="Murphy C."/>
            <person name="Pearson M."/>
            <person name="Poon T.W."/>
            <person name="Priest M."/>
            <person name="Roberts A."/>
            <person name="Saif S."/>
            <person name="Shea T."/>
            <person name="Sisk P."/>
            <person name="Sykes S."/>
            <person name="Wortman J."/>
            <person name="Nusbaum C."/>
            <person name="Birren B."/>
        </authorList>
    </citation>
    <scope>NUCLEOTIDE SEQUENCE [LARGE SCALE GENOMIC DNA]</scope>
    <source>
        <strain evidence="1 2">P10297</strain>
    </source>
</reference>
<evidence type="ECO:0000313" key="2">
    <source>
        <dbReference type="Proteomes" id="UP000018948"/>
    </source>
</evidence>
<dbReference type="Proteomes" id="UP000018948">
    <property type="component" value="Unassembled WGS sequence"/>
</dbReference>
<gene>
    <name evidence="1" type="ORF">F442_19118</name>
</gene>
<dbReference type="AlphaFoldDB" id="W2YAK8"/>
<dbReference type="EMBL" id="ANIY01003998">
    <property type="protein sequence ID" value="ETP32110.1"/>
    <property type="molecule type" value="Genomic_DNA"/>
</dbReference>
<accession>W2YAK8</accession>